<organism evidence="2 3">
    <name type="scientific">Cinara cedri</name>
    <dbReference type="NCBI Taxonomy" id="506608"/>
    <lineage>
        <taxon>Eukaryota</taxon>
        <taxon>Metazoa</taxon>
        <taxon>Ecdysozoa</taxon>
        <taxon>Arthropoda</taxon>
        <taxon>Hexapoda</taxon>
        <taxon>Insecta</taxon>
        <taxon>Pterygota</taxon>
        <taxon>Neoptera</taxon>
        <taxon>Paraneoptera</taxon>
        <taxon>Hemiptera</taxon>
        <taxon>Sternorrhyncha</taxon>
        <taxon>Aphidomorpha</taxon>
        <taxon>Aphidoidea</taxon>
        <taxon>Aphididae</taxon>
        <taxon>Lachninae</taxon>
        <taxon>Cinara</taxon>
    </lineage>
</organism>
<evidence type="ECO:0000313" key="2">
    <source>
        <dbReference type="EMBL" id="VVC25827.1"/>
    </source>
</evidence>
<dbReference type="Proteomes" id="UP000325440">
    <property type="component" value="Unassembled WGS sequence"/>
</dbReference>
<proteinExistence type="predicted"/>
<keyword evidence="3" id="KW-1185">Reference proteome</keyword>
<reference evidence="2 3" key="1">
    <citation type="submission" date="2019-08" db="EMBL/GenBank/DDBJ databases">
        <authorList>
            <person name="Alioto T."/>
            <person name="Alioto T."/>
            <person name="Gomez Garrido J."/>
        </authorList>
    </citation>
    <scope>NUCLEOTIDE SEQUENCE [LARGE SCALE GENOMIC DNA]</scope>
</reference>
<protein>
    <submittedName>
        <fullName evidence="2">Uncharacterized protein</fullName>
    </submittedName>
</protein>
<dbReference type="EMBL" id="CABPRJ010000021">
    <property type="protein sequence ID" value="VVC25827.1"/>
    <property type="molecule type" value="Genomic_DNA"/>
</dbReference>
<name>A0A5E4M7R5_9HEMI</name>
<keyword evidence="1" id="KW-0472">Membrane</keyword>
<evidence type="ECO:0000313" key="3">
    <source>
        <dbReference type="Proteomes" id="UP000325440"/>
    </source>
</evidence>
<gene>
    <name evidence="2" type="ORF">CINCED_3A016995</name>
</gene>
<sequence>MALQCYVCNHENDTCNTVTDNTPTMECATGVVGGAAGGASPAVPGAVPGEVPGAVPGAATTAAPTTVAPAEIQRLASHGLKNLNARRLARSVDLLATVDYQCFSVKVSFNNSLGVIANGTQRGCMEASKNCSDIVNLSKNLTGITVLELCTSCTDDKCNNGSVGVAVHYALILSLYFMVATQVLSLIKS</sequence>
<accession>A0A5E4M7R5</accession>
<keyword evidence="1" id="KW-1133">Transmembrane helix</keyword>
<feature type="transmembrane region" description="Helical" evidence="1">
    <location>
        <begin position="166"/>
        <end position="187"/>
    </location>
</feature>
<evidence type="ECO:0000256" key="1">
    <source>
        <dbReference type="SAM" id="Phobius"/>
    </source>
</evidence>
<keyword evidence="1" id="KW-0812">Transmembrane</keyword>
<dbReference type="AlphaFoldDB" id="A0A5E4M7R5"/>